<evidence type="ECO:0000313" key="3">
    <source>
        <dbReference type="Proteomes" id="UP000254123"/>
    </source>
</evidence>
<dbReference type="Proteomes" id="UP000254123">
    <property type="component" value="Unassembled WGS sequence"/>
</dbReference>
<dbReference type="EMBL" id="UGVC01000001">
    <property type="protein sequence ID" value="SUD90760.1"/>
    <property type="molecule type" value="Genomic_DNA"/>
</dbReference>
<dbReference type="EMBL" id="UGVC01000005">
    <property type="protein sequence ID" value="SUD98835.1"/>
    <property type="molecule type" value="Genomic_DNA"/>
</dbReference>
<accession>A0A379LJG5</accession>
<evidence type="ECO:0000313" key="2">
    <source>
        <dbReference type="EMBL" id="SUD98835.1"/>
    </source>
</evidence>
<keyword evidence="3" id="KW-1185">Reference proteome</keyword>
<sequence>MKNDISIEWDNDNLFESTTCIAVFIKNRAYSFVYSYRENFILNMKLDLDLDLKNGELSKKDYDDEIRKGCYRGGIWQLNADNFEEFLALDEVMILEPSSLRHLFIQEFDEMEQVQLYKIVENKLAHNMSISYKGNPSDFFKINQIASRLPLFYINFDTKVYLHMDWDRSHEDYIYEGWFAKALDFGYLIPDSECYWKINGRDFWKFLMVLI</sequence>
<gene>
    <name evidence="1" type="ORF">NCTC10526_01104</name>
    <name evidence="2" type="ORF">NCTC10526_02817</name>
</gene>
<proteinExistence type="predicted"/>
<protein>
    <submittedName>
        <fullName evidence="1">Uncharacterized protein</fullName>
    </submittedName>
</protein>
<name>A0A379LJG5_9GAMM</name>
<organism evidence="1 3">
    <name type="scientific">Psychrobacter phenylpyruvicus</name>
    <dbReference type="NCBI Taxonomy" id="29432"/>
    <lineage>
        <taxon>Bacteria</taxon>
        <taxon>Pseudomonadati</taxon>
        <taxon>Pseudomonadota</taxon>
        <taxon>Gammaproteobacteria</taxon>
        <taxon>Moraxellales</taxon>
        <taxon>Moraxellaceae</taxon>
        <taxon>Psychrobacter</taxon>
    </lineage>
</organism>
<dbReference type="RefSeq" id="WP_037032563.1">
    <property type="nucleotide sequence ID" value="NZ_CAJHAQ010000001.1"/>
</dbReference>
<reference evidence="1 3" key="1">
    <citation type="submission" date="2018-06" db="EMBL/GenBank/DDBJ databases">
        <authorList>
            <consortium name="Pathogen Informatics"/>
            <person name="Doyle S."/>
        </authorList>
    </citation>
    <scope>NUCLEOTIDE SEQUENCE [LARGE SCALE GENOMIC DNA]</scope>
    <source>
        <strain evidence="1 3">NCTC10526</strain>
    </source>
</reference>
<dbReference type="AlphaFoldDB" id="A0A379LJG5"/>
<evidence type="ECO:0000313" key="1">
    <source>
        <dbReference type="EMBL" id="SUD90760.1"/>
    </source>
</evidence>